<evidence type="ECO:0000313" key="3">
    <source>
        <dbReference type="Proteomes" id="UP001139207"/>
    </source>
</evidence>
<feature type="transmembrane region" description="Helical" evidence="1">
    <location>
        <begin position="208"/>
        <end position="232"/>
    </location>
</feature>
<dbReference type="AlphaFoldDB" id="A0A9X1WK38"/>
<dbReference type="EMBL" id="JALIEA010000011">
    <property type="protein sequence ID" value="MCJ7857837.1"/>
    <property type="molecule type" value="Genomic_DNA"/>
</dbReference>
<organism evidence="2 3">
    <name type="scientific">Corynebacterium kalidii</name>
    <dbReference type="NCBI Taxonomy" id="2931982"/>
    <lineage>
        <taxon>Bacteria</taxon>
        <taxon>Bacillati</taxon>
        <taxon>Actinomycetota</taxon>
        <taxon>Actinomycetes</taxon>
        <taxon>Mycobacteriales</taxon>
        <taxon>Corynebacteriaceae</taxon>
        <taxon>Corynebacterium</taxon>
    </lineage>
</organism>
<proteinExistence type="predicted"/>
<feature type="transmembrane region" description="Helical" evidence="1">
    <location>
        <begin position="125"/>
        <end position="144"/>
    </location>
</feature>
<dbReference type="RefSeq" id="WP_244803578.1">
    <property type="nucleotide sequence ID" value="NZ_JALIEA010000011.1"/>
</dbReference>
<reference evidence="2" key="1">
    <citation type="submission" date="2022-04" db="EMBL/GenBank/DDBJ databases">
        <title>Corynebacterium kalidii LD5P10.</title>
        <authorList>
            <person name="Sun J.Q."/>
        </authorList>
    </citation>
    <scope>NUCLEOTIDE SEQUENCE</scope>
    <source>
        <strain evidence="2">LD5P10</strain>
    </source>
</reference>
<feature type="transmembrane region" description="Helical" evidence="1">
    <location>
        <begin position="32"/>
        <end position="50"/>
    </location>
</feature>
<feature type="transmembrane region" description="Helical" evidence="1">
    <location>
        <begin position="99"/>
        <end position="119"/>
    </location>
</feature>
<sequence>MNRASKRPSKRAGNRAAVTVVPSPLRTTKAQVLAAAVAGVLGWAVTGTVMDNALGVMVGITLGEVVFLVLSTSTLWPMAPQETARAATREDLAPFADEVLVVLAAVLAMVSVVTLHLGTGEDGSGHSAQAVMTLVGVFGAWACVHQTYAVHYAHLYYVDEDGGIDFGPGGAPSYVDFLYVSYAVGMTYGVTDSTVTSRDVRKVVLRHGLVSFVFGMVILGAAINLVTGMFGLG</sequence>
<dbReference type="Proteomes" id="UP001139207">
    <property type="component" value="Unassembled WGS sequence"/>
</dbReference>
<comment type="caution">
    <text evidence="2">The sequence shown here is derived from an EMBL/GenBank/DDBJ whole genome shotgun (WGS) entry which is preliminary data.</text>
</comment>
<feature type="transmembrane region" description="Helical" evidence="1">
    <location>
        <begin position="56"/>
        <end position="78"/>
    </location>
</feature>
<accession>A0A9X1WK38</accession>
<keyword evidence="1" id="KW-0472">Membrane</keyword>
<evidence type="ECO:0000256" key="1">
    <source>
        <dbReference type="SAM" id="Phobius"/>
    </source>
</evidence>
<dbReference type="Pfam" id="PF07077">
    <property type="entry name" value="DUF1345"/>
    <property type="match status" value="1"/>
</dbReference>
<keyword evidence="3" id="KW-1185">Reference proteome</keyword>
<gene>
    <name evidence="2" type="ORF">MUN33_03785</name>
</gene>
<evidence type="ECO:0000313" key="2">
    <source>
        <dbReference type="EMBL" id="MCJ7857837.1"/>
    </source>
</evidence>
<dbReference type="InterPro" id="IPR009781">
    <property type="entry name" value="DUF1345"/>
</dbReference>
<protein>
    <submittedName>
        <fullName evidence="2">DUF1345 domain-containing protein</fullName>
    </submittedName>
</protein>
<name>A0A9X1WK38_9CORY</name>
<keyword evidence="1" id="KW-0812">Transmembrane</keyword>
<keyword evidence="1" id="KW-1133">Transmembrane helix</keyword>